<protein>
    <submittedName>
        <fullName evidence="1">Uncharacterized protein</fullName>
    </submittedName>
</protein>
<gene>
    <name evidence="1" type="ORF">OCTVUL_1B021634</name>
</gene>
<evidence type="ECO:0000313" key="2">
    <source>
        <dbReference type="Proteomes" id="UP001162480"/>
    </source>
</evidence>
<accession>A0AA36F7L7</accession>
<dbReference type="AlphaFoldDB" id="A0AA36F7L7"/>
<proteinExistence type="predicted"/>
<dbReference type="Proteomes" id="UP001162480">
    <property type="component" value="Chromosome 8"/>
</dbReference>
<evidence type="ECO:0000313" key="1">
    <source>
        <dbReference type="EMBL" id="CAI9727295.1"/>
    </source>
</evidence>
<keyword evidence="2" id="KW-1185">Reference proteome</keyword>
<dbReference type="EMBL" id="OX597821">
    <property type="protein sequence ID" value="CAI9727295.1"/>
    <property type="molecule type" value="Genomic_DNA"/>
</dbReference>
<organism evidence="1 2">
    <name type="scientific">Octopus vulgaris</name>
    <name type="common">Common octopus</name>
    <dbReference type="NCBI Taxonomy" id="6645"/>
    <lineage>
        <taxon>Eukaryota</taxon>
        <taxon>Metazoa</taxon>
        <taxon>Spiralia</taxon>
        <taxon>Lophotrochozoa</taxon>
        <taxon>Mollusca</taxon>
        <taxon>Cephalopoda</taxon>
        <taxon>Coleoidea</taxon>
        <taxon>Octopodiformes</taxon>
        <taxon>Octopoda</taxon>
        <taxon>Incirrata</taxon>
        <taxon>Octopodidae</taxon>
        <taxon>Octopus</taxon>
    </lineage>
</organism>
<reference evidence="1" key="1">
    <citation type="submission" date="2023-08" db="EMBL/GenBank/DDBJ databases">
        <authorList>
            <person name="Alioto T."/>
            <person name="Alioto T."/>
            <person name="Gomez Garrido J."/>
        </authorList>
    </citation>
    <scope>NUCLEOTIDE SEQUENCE</scope>
</reference>
<name>A0AA36F7L7_OCTVU</name>
<sequence length="156" mass="17062">MHSVKRTITTIGQQNLTGPALPSTCNEAVFPPKFIKSLKGDQFLLYVTGPVEKCIAIFTTRACDVCLILMFVVLFNNHIFTAMEVCNDYITTVSAGTYALYVVHVIPGSGQSSAIASTILTFFAESDIALDDITVVGCNGTNCIRHCIRHCEFMEE</sequence>